<feature type="domain" description="Glycosyl hydrolase family 4 C-terminal" evidence="13">
    <location>
        <begin position="202"/>
        <end position="438"/>
    </location>
</feature>
<keyword evidence="8 12" id="KW-0326">Glycosidase</keyword>
<dbReference type="EMBL" id="DTIY01000010">
    <property type="protein sequence ID" value="HGY38430.1"/>
    <property type="molecule type" value="Genomic_DNA"/>
</dbReference>
<feature type="binding site" evidence="10">
    <location>
        <position position="178"/>
    </location>
    <ligand>
        <name>Mn(2+)</name>
        <dbReference type="ChEBI" id="CHEBI:29035"/>
    </ligand>
</feature>
<sequence length="467" mass="53480">MKGGEKVKVAIIGAGSVRFALQLVGDLAKTSELSGTLVTLMDINEERLNATWILAQKYVQELDADLRLEVVPSLPQALEGADFVINTAAPSYPDRYDLVTAIGEKHGYYRGIDSQEFNMVSTYSYVLCSYYDLQLALNIAHSMEKFCPHAWLLQTANPVLEITQLLSKYTQVKAVGFCHGFSGVYEVFRTLGLEAQAVDWQVAGVNHGIWLNRFRVQGEDAYPLLECWIAEKSHLWEPSNPWDVQLSPAVIDMYRFYGMLPIGDTCRNGTWKYNYNLETKKKWYGKFGGIDNEVERPRFHEELRQSKQKLVDLAQEVKKDSSLKLTKVYPELFSREKLSGEQHIPFISAITGHTETRLILNIPNQGAIQGIPDDIIVEIPVWVSGDCLRREPLQPDLTERIKYMYLLPRILRMHWALEAFLSKDKRVLEEILVRDPRTRSFEQVQEVLQDIMSLPVNKEMAEYFGYS</sequence>
<evidence type="ECO:0000256" key="4">
    <source>
        <dbReference type="ARBA" id="ARBA00022801"/>
    </source>
</evidence>
<dbReference type="GO" id="GO:0016616">
    <property type="term" value="F:oxidoreductase activity, acting on the CH-OH group of donors, NAD or NADP as acceptor"/>
    <property type="evidence" value="ECO:0007669"/>
    <property type="project" value="InterPro"/>
</dbReference>
<keyword evidence="4 12" id="KW-0378">Hydrolase</keyword>
<keyword evidence="7" id="KW-0119">Carbohydrate metabolism</keyword>
<dbReference type="InterPro" id="IPR053715">
    <property type="entry name" value="GH4_Enzyme_sf"/>
</dbReference>
<keyword evidence="6 10" id="KW-0464">Manganese</keyword>
<dbReference type="PANTHER" id="PTHR32092:SF3">
    <property type="entry name" value="PUTATIVE-RELATED"/>
    <property type="match status" value="1"/>
</dbReference>
<dbReference type="InterPro" id="IPR015955">
    <property type="entry name" value="Lactate_DH/Glyco_Ohase_4_C"/>
</dbReference>
<keyword evidence="10" id="KW-0533">Nickel</keyword>
<dbReference type="Pfam" id="PF02056">
    <property type="entry name" value="Glyco_hydro_4"/>
    <property type="match status" value="1"/>
</dbReference>
<evidence type="ECO:0000256" key="6">
    <source>
        <dbReference type="ARBA" id="ARBA00023211"/>
    </source>
</evidence>
<dbReference type="InterPro" id="IPR001088">
    <property type="entry name" value="Glyco_hydro_4"/>
</dbReference>
<dbReference type="GO" id="GO:0046872">
    <property type="term" value="F:metal ion binding"/>
    <property type="evidence" value="ECO:0007669"/>
    <property type="project" value="UniProtKB-KW"/>
</dbReference>
<accession>A0A7V4TEM7</accession>
<evidence type="ECO:0000259" key="13">
    <source>
        <dbReference type="Pfam" id="PF11975"/>
    </source>
</evidence>
<dbReference type="SUPFAM" id="SSF51735">
    <property type="entry name" value="NAD(P)-binding Rossmann-fold domains"/>
    <property type="match status" value="1"/>
</dbReference>
<dbReference type="PROSITE" id="PS01324">
    <property type="entry name" value="GLYCOSYL_HYDROL_F4"/>
    <property type="match status" value="1"/>
</dbReference>
<comment type="cofactor">
    <cofactor evidence="12">
        <name>NAD(+)</name>
        <dbReference type="ChEBI" id="CHEBI:57540"/>
    </cofactor>
    <text evidence="12">Binds 1 NAD(+) per subunit.</text>
</comment>
<dbReference type="PANTHER" id="PTHR32092">
    <property type="entry name" value="6-PHOSPHO-BETA-GLUCOSIDASE-RELATED"/>
    <property type="match status" value="1"/>
</dbReference>
<keyword evidence="3 10" id="KW-0479">Metal-binding</keyword>
<evidence type="ECO:0000256" key="7">
    <source>
        <dbReference type="ARBA" id="ARBA00023277"/>
    </source>
</evidence>
<proteinExistence type="inferred from homology"/>
<dbReference type="GO" id="GO:0004553">
    <property type="term" value="F:hydrolase activity, hydrolyzing O-glycosyl compounds"/>
    <property type="evidence" value="ECO:0007669"/>
    <property type="project" value="InterPro"/>
</dbReference>
<evidence type="ECO:0000256" key="10">
    <source>
        <dbReference type="PIRSR" id="PIRSR601088-3"/>
    </source>
</evidence>
<evidence type="ECO:0000256" key="11">
    <source>
        <dbReference type="PIRSR" id="PIRSR601088-4"/>
    </source>
</evidence>
<keyword evidence="5 12" id="KW-0520">NAD</keyword>
<keyword evidence="10" id="KW-0170">Cobalt</keyword>
<dbReference type="InterPro" id="IPR019802">
    <property type="entry name" value="GlycHydrolase_4_CS"/>
</dbReference>
<dbReference type="InterPro" id="IPR022616">
    <property type="entry name" value="Glyco_hydro_4_C"/>
</dbReference>
<dbReference type="NCBIfam" id="NF041089">
    <property type="entry name" value="alpha_gluc_AglA"/>
    <property type="match status" value="1"/>
</dbReference>
<evidence type="ECO:0000256" key="1">
    <source>
        <dbReference type="ARBA" id="ARBA00001936"/>
    </source>
</evidence>
<gene>
    <name evidence="14" type="ORF">ENW11_01290</name>
</gene>
<dbReference type="CDD" id="cd05297">
    <property type="entry name" value="GH4_alpha_glucosidase_galactosidase"/>
    <property type="match status" value="1"/>
</dbReference>
<feature type="binding site" evidence="9">
    <location>
        <position position="157"/>
    </location>
    <ligand>
        <name>substrate</name>
    </ligand>
</feature>
<comment type="cofactor">
    <cofactor evidence="1">
        <name>Mn(2+)</name>
        <dbReference type="ChEBI" id="CHEBI:29035"/>
    </cofactor>
</comment>
<organism evidence="14">
    <name type="scientific">Candidatus Caldatribacterium saccharofermentans</name>
    <dbReference type="NCBI Taxonomy" id="1454753"/>
    <lineage>
        <taxon>Bacteria</taxon>
        <taxon>Pseudomonadati</taxon>
        <taxon>Atribacterota</taxon>
        <taxon>Atribacteria</taxon>
        <taxon>Atribacterales</taxon>
        <taxon>Candidatus Caldatribacteriaceae</taxon>
        <taxon>Candidatus Caldatribacterium</taxon>
    </lineage>
</organism>
<dbReference type="Pfam" id="PF11975">
    <property type="entry name" value="Glyco_hydro_4C"/>
    <property type="match status" value="1"/>
</dbReference>
<keyword evidence="10" id="KW-0408">Iron</keyword>
<evidence type="ECO:0000256" key="2">
    <source>
        <dbReference type="ARBA" id="ARBA00010141"/>
    </source>
</evidence>
<evidence type="ECO:0000256" key="3">
    <source>
        <dbReference type="ARBA" id="ARBA00022723"/>
    </source>
</evidence>
<reference evidence="14" key="1">
    <citation type="journal article" date="2020" name="mSystems">
        <title>Genome- and Community-Level Interaction Insights into Carbon Utilization and Element Cycling Functions of Hydrothermarchaeota in Hydrothermal Sediment.</title>
        <authorList>
            <person name="Zhou Z."/>
            <person name="Liu Y."/>
            <person name="Xu W."/>
            <person name="Pan J."/>
            <person name="Luo Z.H."/>
            <person name="Li M."/>
        </authorList>
    </citation>
    <scope>NUCLEOTIDE SEQUENCE [LARGE SCALE GENOMIC DNA]</scope>
    <source>
        <strain evidence="14">SpSt-82</strain>
    </source>
</reference>
<dbReference type="GO" id="GO:0005975">
    <property type="term" value="P:carbohydrate metabolic process"/>
    <property type="evidence" value="ECO:0007669"/>
    <property type="project" value="InterPro"/>
</dbReference>
<dbReference type="Gene3D" id="3.90.1820.10">
    <property type="entry name" value="AglA-like glucosidase"/>
    <property type="match status" value="1"/>
</dbReference>
<evidence type="ECO:0000256" key="12">
    <source>
        <dbReference type="RuleBase" id="RU361152"/>
    </source>
</evidence>
<dbReference type="InterPro" id="IPR036291">
    <property type="entry name" value="NAD(P)-bd_dom_sf"/>
</dbReference>
<dbReference type="SUPFAM" id="SSF56327">
    <property type="entry name" value="LDH C-terminal domain-like"/>
    <property type="match status" value="1"/>
</dbReference>
<comment type="caution">
    <text evidence="14">The sequence shown here is derived from an EMBL/GenBank/DDBJ whole genome shotgun (WGS) entry which is preliminary data.</text>
</comment>
<name>A0A7V4TEM7_9BACT</name>
<dbReference type="AlphaFoldDB" id="A0A7V4TEM7"/>
<evidence type="ECO:0000313" key="14">
    <source>
        <dbReference type="EMBL" id="HGY38430.1"/>
    </source>
</evidence>
<dbReference type="PRINTS" id="PR00732">
    <property type="entry name" value="GLHYDRLASE4"/>
</dbReference>
<feature type="site" description="Increases basicity of active site Tyr" evidence="11">
    <location>
        <position position="116"/>
    </location>
</feature>
<evidence type="ECO:0000256" key="8">
    <source>
        <dbReference type="ARBA" id="ARBA00023295"/>
    </source>
</evidence>
<evidence type="ECO:0000256" key="9">
    <source>
        <dbReference type="PIRSR" id="PIRSR601088-2"/>
    </source>
</evidence>
<feature type="binding site" evidence="10">
    <location>
        <position position="207"/>
    </location>
    <ligand>
        <name>Mn(2+)</name>
        <dbReference type="ChEBI" id="CHEBI:29035"/>
    </ligand>
</feature>
<evidence type="ECO:0000256" key="5">
    <source>
        <dbReference type="ARBA" id="ARBA00023027"/>
    </source>
</evidence>
<dbReference type="InterPro" id="IPR053487">
    <property type="entry name" value="Alpha-glycosidase"/>
</dbReference>
<protein>
    <submittedName>
        <fullName evidence="14">Alpha-glucosidase/alpha-galactosidase</fullName>
    </submittedName>
</protein>
<comment type="similarity">
    <text evidence="2 12">Belongs to the glycosyl hydrolase 4 family.</text>
</comment>